<sequence length="149" mass="17459">MAEEINEHTADKKIKLIIFDLDYTLYNPEAKVIYDGVHDILKFCKEKDIAMAIASCNGYAKEIIKDLNLHHYFFAIETHTKYPWCKNQMLLDIMQDYKNKFGDLSFRNVLFYDDLMEHTIKASALSINTHRVDCRTGIQASEVHKYICE</sequence>
<accession>A0A6C0EC77</accession>
<dbReference type="EMBL" id="MN739782">
    <property type="protein sequence ID" value="QHT26231.1"/>
    <property type="molecule type" value="Genomic_DNA"/>
</dbReference>
<evidence type="ECO:0008006" key="2">
    <source>
        <dbReference type="Google" id="ProtNLM"/>
    </source>
</evidence>
<reference evidence="1" key="1">
    <citation type="journal article" date="2020" name="Nature">
        <title>Giant virus diversity and host interactions through global metagenomics.</title>
        <authorList>
            <person name="Schulz F."/>
            <person name="Roux S."/>
            <person name="Paez-Espino D."/>
            <person name="Jungbluth S."/>
            <person name="Walsh D.A."/>
            <person name="Denef V.J."/>
            <person name="McMahon K.D."/>
            <person name="Konstantinidis K.T."/>
            <person name="Eloe-Fadrosh E.A."/>
            <person name="Kyrpides N.C."/>
            <person name="Woyke T."/>
        </authorList>
    </citation>
    <scope>NUCLEOTIDE SEQUENCE</scope>
    <source>
        <strain evidence="1">GVMAG-M-3300023179-27</strain>
    </source>
</reference>
<protein>
    <recommendedName>
        <fullName evidence="2">FCP1 homology domain-containing protein</fullName>
    </recommendedName>
</protein>
<name>A0A6C0EC77_9ZZZZ</name>
<dbReference type="AlphaFoldDB" id="A0A6C0EC77"/>
<proteinExistence type="predicted"/>
<dbReference type="InterPro" id="IPR010036">
    <property type="entry name" value="MDP_1_eu_arc"/>
</dbReference>
<dbReference type="SUPFAM" id="SSF56784">
    <property type="entry name" value="HAD-like"/>
    <property type="match status" value="1"/>
</dbReference>
<dbReference type="PANTHER" id="PTHR17901">
    <property type="entry name" value="MAGNESIUM-DEPENDENT PHOSPHATASE 1 MDP1"/>
    <property type="match status" value="1"/>
</dbReference>
<evidence type="ECO:0000313" key="1">
    <source>
        <dbReference type="EMBL" id="QHT26231.1"/>
    </source>
</evidence>
<dbReference type="Gene3D" id="3.40.50.1000">
    <property type="entry name" value="HAD superfamily/HAD-like"/>
    <property type="match status" value="1"/>
</dbReference>
<dbReference type="InterPro" id="IPR036412">
    <property type="entry name" value="HAD-like_sf"/>
</dbReference>
<dbReference type="PANTHER" id="PTHR17901:SF14">
    <property type="entry name" value="MAGNESIUM-DEPENDENT PHOSPHATASE 1"/>
    <property type="match status" value="1"/>
</dbReference>
<dbReference type="InterPro" id="IPR023214">
    <property type="entry name" value="HAD_sf"/>
</dbReference>
<organism evidence="1">
    <name type="scientific">viral metagenome</name>
    <dbReference type="NCBI Taxonomy" id="1070528"/>
    <lineage>
        <taxon>unclassified sequences</taxon>
        <taxon>metagenomes</taxon>
        <taxon>organismal metagenomes</taxon>
    </lineage>
</organism>
<dbReference type="GO" id="GO:0003993">
    <property type="term" value="F:acid phosphatase activity"/>
    <property type="evidence" value="ECO:0007669"/>
    <property type="project" value="TreeGrafter"/>
</dbReference>